<proteinExistence type="predicted"/>
<evidence type="ECO:0000313" key="2">
    <source>
        <dbReference type="Proteomes" id="UP001066276"/>
    </source>
</evidence>
<protein>
    <submittedName>
        <fullName evidence="1">Uncharacterized protein</fullName>
    </submittedName>
</protein>
<name>A0AAV7NUQ7_PLEWA</name>
<dbReference type="Proteomes" id="UP001066276">
    <property type="component" value="Chromosome 8"/>
</dbReference>
<comment type="caution">
    <text evidence="1">The sequence shown here is derived from an EMBL/GenBank/DDBJ whole genome shotgun (WGS) entry which is preliminary data.</text>
</comment>
<reference evidence="1" key="1">
    <citation type="journal article" date="2022" name="bioRxiv">
        <title>Sequencing and chromosome-scale assembly of the giantPleurodeles waltlgenome.</title>
        <authorList>
            <person name="Brown T."/>
            <person name="Elewa A."/>
            <person name="Iarovenko S."/>
            <person name="Subramanian E."/>
            <person name="Araus A.J."/>
            <person name="Petzold A."/>
            <person name="Susuki M."/>
            <person name="Suzuki K.-i.T."/>
            <person name="Hayashi T."/>
            <person name="Toyoda A."/>
            <person name="Oliveira C."/>
            <person name="Osipova E."/>
            <person name="Leigh N.D."/>
            <person name="Simon A."/>
            <person name="Yun M.H."/>
        </authorList>
    </citation>
    <scope>NUCLEOTIDE SEQUENCE</scope>
    <source>
        <strain evidence="1">20211129_DDA</strain>
        <tissue evidence="1">Liver</tissue>
    </source>
</reference>
<gene>
    <name evidence="1" type="ORF">NDU88_007990</name>
</gene>
<evidence type="ECO:0000313" key="1">
    <source>
        <dbReference type="EMBL" id="KAJ1119805.1"/>
    </source>
</evidence>
<organism evidence="1 2">
    <name type="scientific">Pleurodeles waltl</name>
    <name type="common">Iberian ribbed newt</name>
    <dbReference type="NCBI Taxonomy" id="8319"/>
    <lineage>
        <taxon>Eukaryota</taxon>
        <taxon>Metazoa</taxon>
        <taxon>Chordata</taxon>
        <taxon>Craniata</taxon>
        <taxon>Vertebrata</taxon>
        <taxon>Euteleostomi</taxon>
        <taxon>Amphibia</taxon>
        <taxon>Batrachia</taxon>
        <taxon>Caudata</taxon>
        <taxon>Salamandroidea</taxon>
        <taxon>Salamandridae</taxon>
        <taxon>Pleurodelinae</taxon>
        <taxon>Pleurodeles</taxon>
    </lineage>
</organism>
<sequence>MTPQEPCPSRAPGDLQKRSQILRVMEALGPAVLFYSHLRGCKKAEFDAKFVQLGKASKVGCPLVIGHLGNISHDSNLMVLRIIQALAAVRSC</sequence>
<dbReference type="EMBL" id="JANPWB010000012">
    <property type="protein sequence ID" value="KAJ1119805.1"/>
    <property type="molecule type" value="Genomic_DNA"/>
</dbReference>
<keyword evidence="2" id="KW-1185">Reference proteome</keyword>
<dbReference type="AlphaFoldDB" id="A0AAV7NUQ7"/>
<accession>A0AAV7NUQ7</accession>